<organism evidence="2 3">
    <name type="scientific">Caligus rogercresseyi</name>
    <name type="common">Sea louse</name>
    <dbReference type="NCBI Taxonomy" id="217165"/>
    <lineage>
        <taxon>Eukaryota</taxon>
        <taxon>Metazoa</taxon>
        <taxon>Ecdysozoa</taxon>
        <taxon>Arthropoda</taxon>
        <taxon>Crustacea</taxon>
        <taxon>Multicrustacea</taxon>
        <taxon>Hexanauplia</taxon>
        <taxon>Copepoda</taxon>
        <taxon>Siphonostomatoida</taxon>
        <taxon>Caligidae</taxon>
        <taxon>Caligus</taxon>
    </lineage>
</organism>
<gene>
    <name evidence="2" type="ORF">FKW44_005962</name>
</gene>
<dbReference type="AlphaFoldDB" id="A0A7T8KCN7"/>
<proteinExistence type="predicted"/>
<dbReference type="Proteomes" id="UP000595437">
    <property type="component" value="Chromosome 4"/>
</dbReference>
<protein>
    <submittedName>
        <fullName evidence="2">Uncharacterized protein</fullName>
    </submittedName>
</protein>
<sequence>MERLRSLSKDLRGRAVRLREAKEREALQRELKREEEETLLAPREKKNDTQTN</sequence>
<feature type="compositionally biased region" description="Basic and acidic residues" evidence="1">
    <location>
        <begin position="42"/>
        <end position="52"/>
    </location>
</feature>
<dbReference type="EMBL" id="CP045893">
    <property type="protein sequence ID" value="QQP53461.1"/>
    <property type="molecule type" value="Genomic_DNA"/>
</dbReference>
<evidence type="ECO:0000256" key="1">
    <source>
        <dbReference type="SAM" id="MobiDB-lite"/>
    </source>
</evidence>
<evidence type="ECO:0000313" key="3">
    <source>
        <dbReference type="Proteomes" id="UP000595437"/>
    </source>
</evidence>
<accession>A0A7T8KCN7</accession>
<evidence type="ECO:0000313" key="2">
    <source>
        <dbReference type="EMBL" id="QQP53461.1"/>
    </source>
</evidence>
<reference evidence="3" key="1">
    <citation type="submission" date="2021-01" db="EMBL/GenBank/DDBJ databases">
        <title>Caligus Genome Assembly.</title>
        <authorList>
            <person name="Gallardo-Escarate C."/>
        </authorList>
    </citation>
    <scope>NUCLEOTIDE SEQUENCE [LARGE SCALE GENOMIC DNA]</scope>
</reference>
<keyword evidence="3" id="KW-1185">Reference proteome</keyword>
<feature type="region of interest" description="Disordered" evidence="1">
    <location>
        <begin position="28"/>
        <end position="52"/>
    </location>
</feature>
<name>A0A7T8KCN7_CALRO</name>